<dbReference type="PaxDb" id="39947-A0A0P0W4C5"/>
<dbReference type="AlphaFoldDB" id="A0A0P0W4C5"/>
<dbReference type="Gramene" id="Os03t0779300-01">
    <property type="protein sequence ID" value="Os03t0779300-01"/>
    <property type="gene ID" value="Os03g0779300"/>
</dbReference>
<evidence type="ECO:0000313" key="2">
    <source>
        <dbReference type="Proteomes" id="UP000059680"/>
    </source>
</evidence>
<protein>
    <submittedName>
        <fullName evidence="1">Os03g0779300 protein</fullName>
    </submittedName>
</protein>
<reference evidence="1 2" key="3">
    <citation type="journal article" date="2013" name="Rice">
        <title>Improvement of the Oryza sativa Nipponbare reference genome using next generation sequence and optical map data.</title>
        <authorList>
            <person name="Kawahara Y."/>
            <person name="de la Bastide M."/>
            <person name="Hamilton J.P."/>
            <person name="Kanamori H."/>
            <person name="McCombie W.R."/>
            <person name="Ouyang S."/>
            <person name="Schwartz D.C."/>
            <person name="Tanaka T."/>
            <person name="Wu J."/>
            <person name="Zhou S."/>
            <person name="Childs K.L."/>
            <person name="Davidson R.M."/>
            <person name="Lin H."/>
            <person name="Quesada-Ocampo L."/>
            <person name="Vaillancourt B."/>
            <person name="Sakai H."/>
            <person name="Lee S.S."/>
            <person name="Kim J."/>
            <person name="Numa H."/>
            <person name="Itoh T."/>
            <person name="Buell C.R."/>
            <person name="Matsumoto T."/>
        </authorList>
    </citation>
    <scope>NUCLEOTIDE SEQUENCE [LARGE SCALE GENOMIC DNA]</scope>
    <source>
        <strain evidence="2">cv. Nipponbare</strain>
    </source>
</reference>
<feature type="non-terminal residue" evidence="1">
    <location>
        <position position="1"/>
    </location>
</feature>
<dbReference type="Proteomes" id="UP000059680">
    <property type="component" value="Chromosome 3"/>
</dbReference>
<name>A0A0P0W4C5_ORYSJ</name>
<keyword evidence="2" id="KW-1185">Reference proteome</keyword>
<dbReference type="EMBL" id="AP014959">
    <property type="protein sequence ID" value="BAS86661.1"/>
    <property type="molecule type" value="Genomic_DNA"/>
</dbReference>
<evidence type="ECO:0000313" key="1">
    <source>
        <dbReference type="EMBL" id="BAS86661.1"/>
    </source>
</evidence>
<accession>A0A0P0W4C5</accession>
<dbReference type="SMR" id="A0A0P0W4C5"/>
<dbReference type="InParanoid" id="A0A0P0W4C5"/>
<organism evidence="1 2">
    <name type="scientific">Oryza sativa subsp. japonica</name>
    <name type="common">Rice</name>
    <dbReference type="NCBI Taxonomy" id="39947"/>
    <lineage>
        <taxon>Eukaryota</taxon>
        <taxon>Viridiplantae</taxon>
        <taxon>Streptophyta</taxon>
        <taxon>Embryophyta</taxon>
        <taxon>Tracheophyta</taxon>
        <taxon>Spermatophyta</taxon>
        <taxon>Magnoliopsida</taxon>
        <taxon>Liliopsida</taxon>
        <taxon>Poales</taxon>
        <taxon>Poaceae</taxon>
        <taxon>BOP clade</taxon>
        <taxon>Oryzoideae</taxon>
        <taxon>Oryzeae</taxon>
        <taxon>Oryzinae</taxon>
        <taxon>Oryza</taxon>
        <taxon>Oryza sativa</taxon>
    </lineage>
</organism>
<reference evidence="2" key="1">
    <citation type="journal article" date="2005" name="Nature">
        <title>The map-based sequence of the rice genome.</title>
        <authorList>
            <consortium name="International rice genome sequencing project (IRGSP)"/>
            <person name="Matsumoto T."/>
            <person name="Wu J."/>
            <person name="Kanamori H."/>
            <person name="Katayose Y."/>
            <person name="Fujisawa M."/>
            <person name="Namiki N."/>
            <person name="Mizuno H."/>
            <person name="Yamamoto K."/>
            <person name="Antonio B.A."/>
            <person name="Baba T."/>
            <person name="Sakata K."/>
            <person name="Nagamura Y."/>
            <person name="Aoki H."/>
            <person name="Arikawa K."/>
            <person name="Arita K."/>
            <person name="Bito T."/>
            <person name="Chiden Y."/>
            <person name="Fujitsuka N."/>
            <person name="Fukunaka R."/>
            <person name="Hamada M."/>
            <person name="Harada C."/>
            <person name="Hayashi A."/>
            <person name="Hijishita S."/>
            <person name="Honda M."/>
            <person name="Hosokawa S."/>
            <person name="Ichikawa Y."/>
            <person name="Idonuma A."/>
            <person name="Iijima M."/>
            <person name="Ikeda M."/>
            <person name="Ikeno M."/>
            <person name="Ito K."/>
            <person name="Ito S."/>
            <person name="Ito T."/>
            <person name="Ito Y."/>
            <person name="Ito Y."/>
            <person name="Iwabuchi A."/>
            <person name="Kamiya K."/>
            <person name="Karasawa W."/>
            <person name="Kurita K."/>
            <person name="Katagiri S."/>
            <person name="Kikuta A."/>
            <person name="Kobayashi H."/>
            <person name="Kobayashi N."/>
            <person name="Machita K."/>
            <person name="Maehara T."/>
            <person name="Masukawa M."/>
            <person name="Mizubayashi T."/>
            <person name="Mukai Y."/>
            <person name="Nagasaki H."/>
            <person name="Nagata Y."/>
            <person name="Naito S."/>
            <person name="Nakashima M."/>
            <person name="Nakama Y."/>
            <person name="Nakamichi Y."/>
            <person name="Nakamura M."/>
            <person name="Meguro A."/>
            <person name="Negishi M."/>
            <person name="Ohta I."/>
            <person name="Ohta T."/>
            <person name="Okamoto M."/>
            <person name="Ono N."/>
            <person name="Saji S."/>
            <person name="Sakaguchi M."/>
            <person name="Sakai K."/>
            <person name="Shibata M."/>
            <person name="Shimokawa T."/>
            <person name="Song J."/>
            <person name="Takazaki Y."/>
            <person name="Terasawa K."/>
            <person name="Tsugane M."/>
            <person name="Tsuji K."/>
            <person name="Ueda S."/>
            <person name="Waki K."/>
            <person name="Yamagata H."/>
            <person name="Yamamoto M."/>
            <person name="Yamamoto S."/>
            <person name="Yamane H."/>
            <person name="Yoshiki S."/>
            <person name="Yoshihara R."/>
            <person name="Yukawa K."/>
            <person name="Zhong H."/>
            <person name="Yano M."/>
            <person name="Yuan Q."/>
            <person name="Ouyang S."/>
            <person name="Liu J."/>
            <person name="Jones K.M."/>
            <person name="Gansberger K."/>
            <person name="Moffat K."/>
            <person name="Hill J."/>
            <person name="Bera J."/>
            <person name="Fadrosh D."/>
            <person name="Jin S."/>
            <person name="Johri S."/>
            <person name="Kim M."/>
            <person name="Overton L."/>
            <person name="Reardon M."/>
            <person name="Tsitrin T."/>
            <person name="Vuong H."/>
            <person name="Weaver B."/>
            <person name="Ciecko A."/>
            <person name="Tallon L."/>
            <person name="Jackson J."/>
            <person name="Pai G."/>
            <person name="Aken S.V."/>
            <person name="Utterback T."/>
            <person name="Reidmuller S."/>
            <person name="Feldblyum T."/>
            <person name="Hsiao J."/>
            <person name="Zismann V."/>
            <person name="Iobst S."/>
            <person name="de Vazeille A.R."/>
            <person name="Buell C.R."/>
            <person name="Ying K."/>
            <person name="Li Y."/>
            <person name="Lu T."/>
            <person name="Huang Y."/>
            <person name="Zhao Q."/>
            <person name="Feng Q."/>
            <person name="Zhang L."/>
            <person name="Zhu J."/>
            <person name="Weng Q."/>
            <person name="Mu J."/>
            <person name="Lu Y."/>
            <person name="Fan D."/>
            <person name="Liu Y."/>
            <person name="Guan J."/>
            <person name="Zhang Y."/>
            <person name="Yu S."/>
            <person name="Liu X."/>
            <person name="Zhang Y."/>
            <person name="Hong G."/>
            <person name="Han B."/>
            <person name="Choisne N."/>
            <person name="Demange N."/>
            <person name="Orjeda G."/>
            <person name="Samain S."/>
            <person name="Cattolico L."/>
            <person name="Pelletier E."/>
            <person name="Couloux A."/>
            <person name="Segurens B."/>
            <person name="Wincker P."/>
            <person name="D'Hont A."/>
            <person name="Scarpelli C."/>
            <person name="Weissenbach J."/>
            <person name="Salanoubat M."/>
            <person name="Quetier F."/>
            <person name="Yu Y."/>
            <person name="Kim H.R."/>
            <person name="Rambo T."/>
            <person name="Currie J."/>
            <person name="Collura K."/>
            <person name="Luo M."/>
            <person name="Yang T."/>
            <person name="Ammiraju J.S.S."/>
            <person name="Engler F."/>
            <person name="Soderlund C."/>
            <person name="Wing R.A."/>
            <person name="Palmer L.E."/>
            <person name="de la Bastide M."/>
            <person name="Spiegel L."/>
            <person name="Nascimento L."/>
            <person name="Zutavern T."/>
            <person name="O'Shaughnessy A."/>
            <person name="Dike S."/>
            <person name="Dedhia N."/>
            <person name="Preston R."/>
            <person name="Balija V."/>
            <person name="McCombie W.R."/>
            <person name="Chow T."/>
            <person name="Chen H."/>
            <person name="Chung M."/>
            <person name="Chen C."/>
            <person name="Shaw J."/>
            <person name="Wu H."/>
            <person name="Hsiao K."/>
            <person name="Chao Y."/>
            <person name="Chu M."/>
            <person name="Cheng C."/>
            <person name="Hour A."/>
            <person name="Lee P."/>
            <person name="Lin S."/>
            <person name="Lin Y."/>
            <person name="Liou J."/>
            <person name="Liu S."/>
            <person name="Hsing Y."/>
            <person name="Raghuvanshi S."/>
            <person name="Mohanty A."/>
            <person name="Bharti A.K."/>
            <person name="Gaur A."/>
            <person name="Gupta V."/>
            <person name="Kumar D."/>
            <person name="Ravi V."/>
            <person name="Vij S."/>
            <person name="Kapur A."/>
            <person name="Khurana P."/>
            <person name="Khurana P."/>
            <person name="Khurana J.P."/>
            <person name="Tyagi A.K."/>
            <person name="Gaikwad K."/>
            <person name="Singh A."/>
            <person name="Dalal V."/>
            <person name="Srivastava S."/>
            <person name="Dixit A."/>
            <person name="Pal A.K."/>
            <person name="Ghazi I.A."/>
            <person name="Yadav M."/>
            <person name="Pandit A."/>
            <person name="Bhargava A."/>
            <person name="Sureshbabu K."/>
            <person name="Batra K."/>
            <person name="Sharma T.R."/>
            <person name="Mohapatra T."/>
            <person name="Singh N.K."/>
            <person name="Messing J."/>
            <person name="Nelson A.B."/>
            <person name="Fuks G."/>
            <person name="Kavchok S."/>
            <person name="Keizer G."/>
            <person name="Linton E."/>
            <person name="Llaca V."/>
            <person name="Song R."/>
            <person name="Tanyolac B."/>
            <person name="Young S."/>
            <person name="Ho-Il K."/>
            <person name="Hahn J.H."/>
            <person name="Sangsakoo G."/>
            <person name="Vanavichit A."/>
            <person name="de Mattos Luiz.A.T."/>
            <person name="Zimmer P.D."/>
            <person name="Malone G."/>
            <person name="Dellagostin O."/>
            <person name="de Oliveira A.C."/>
            <person name="Bevan M."/>
            <person name="Bancroft I."/>
            <person name="Minx P."/>
            <person name="Cordum H."/>
            <person name="Wilson R."/>
            <person name="Cheng Z."/>
            <person name="Jin W."/>
            <person name="Jiang J."/>
            <person name="Leong S.A."/>
            <person name="Iwama H."/>
            <person name="Gojobori T."/>
            <person name="Itoh T."/>
            <person name="Niimura Y."/>
            <person name="Fujii Y."/>
            <person name="Habara T."/>
            <person name="Sakai H."/>
            <person name="Sato Y."/>
            <person name="Wilson G."/>
            <person name="Kumar K."/>
            <person name="McCouch S."/>
            <person name="Juretic N."/>
            <person name="Hoen D."/>
            <person name="Wright S."/>
            <person name="Bruskiewich R."/>
            <person name="Bureau T."/>
            <person name="Miyao A."/>
            <person name="Hirochika H."/>
            <person name="Nishikawa T."/>
            <person name="Kadowaki K."/>
            <person name="Sugiura M."/>
            <person name="Burr B."/>
            <person name="Sasaki T."/>
        </authorList>
    </citation>
    <scope>NUCLEOTIDE SEQUENCE [LARGE SCALE GENOMIC DNA]</scope>
    <source>
        <strain evidence="2">cv. Nipponbare</strain>
    </source>
</reference>
<gene>
    <name evidence="1" type="ordered locus">Os03g0779300</name>
    <name evidence="1" type="ORF">OSNPB_030779300</name>
</gene>
<sequence>RVHIPHLEFFPHVSSSVKFRTWGEATLAREIIAAALVRSHGERDDPGARDRLQDKFCGCRGRCMGCTATLDAPAASTARMDRAK</sequence>
<proteinExistence type="predicted"/>
<reference evidence="1 2" key="2">
    <citation type="journal article" date="2013" name="Plant Cell Physiol.">
        <title>Rice Annotation Project Database (RAP-DB): an integrative and interactive database for rice genomics.</title>
        <authorList>
            <person name="Sakai H."/>
            <person name="Lee S.S."/>
            <person name="Tanaka T."/>
            <person name="Numa H."/>
            <person name="Kim J."/>
            <person name="Kawahara Y."/>
            <person name="Wakimoto H."/>
            <person name="Yang C.C."/>
            <person name="Iwamoto M."/>
            <person name="Abe T."/>
            <person name="Yamada Y."/>
            <person name="Muto A."/>
            <person name="Inokuchi H."/>
            <person name="Ikemura T."/>
            <person name="Matsumoto T."/>
            <person name="Sasaki T."/>
            <person name="Itoh T."/>
        </authorList>
    </citation>
    <scope>NUCLEOTIDE SEQUENCE [LARGE SCALE GENOMIC DNA]</scope>
    <source>
        <strain evidence="2">cv. Nipponbare</strain>
    </source>
</reference>